<keyword evidence="7" id="KW-1185">Reference proteome</keyword>
<evidence type="ECO:0000256" key="5">
    <source>
        <dbReference type="SAM" id="Phobius"/>
    </source>
</evidence>
<proteinExistence type="predicted"/>
<comment type="caution">
    <text evidence="6">The sequence shown here is derived from an EMBL/GenBank/DDBJ whole genome shotgun (WGS) entry which is preliminary data.</text>
</comment>
<keyword evidence="4 5" id="KW-0472">Membrane</keyword>
<keyword evidence="2 5" id="KW-0812">Transmembrane</keyword>
<feature type="transmembrane region" description="Helical" evidence="5">
    <location>
        <begin position="37"/>
        <end position="56"/>
    </location>
</feature>
<dbReference type="PANTHER" id="PTHR43847">
    <property type="entry name" value="BLL3993 PROTEIN"/>
    <property type="match status" value="1"/>
</dbReference>
<dbReference type="EMBL" id="JAUSUA010000001">
    <property type="protein sequence ID" value="MDQ0206072.1"/>
    <property type="molecule type" value="Genomic_DNA"/>
</dbReference>
<feature type="transmembrane region" description="Helical" evidence="5">
    <location>
        <begin position="68"/>
        <end position="87"/>
    </location>
</feature>
<evidence type="ECO:0000256" key="2">
    <source>
        <dbReference type="ARBA" id="ARBA00022692"/>
    </source>
</evidence>
<comment type="subcellular location">
    <subcellularLocation>
        <location evidence="1">Membrane</location>
        <topology evidence="1">Multi-pass membrane protein</topology>
    </subcellularLocation>
</comment>
<sequence>MDIQEWVFLVLSVSWLLEFMLFRGSRTKTNAQSKEQRSYYLILGTIILCVIVSLLIRELSEITTTHLFFIWFSLILYFIGIFLRYWSMLTLKQEFTRHVQVSADKKLVGHGPYRYMRHPLYTALFICMIGLSSYLASWVGLVTTILLVLPTLLFRIKLEEAMLTEALGGTYDQWKQQRWILLPWIY</sequence>
<accession>A0ABT9YE06</accession>
<evidence type="ECO:0000313" key="7">
    <source>
        <dbReference type="Proteomes" id="UP001225034"/>
    </source>
</evidence>
<evidence type="ECO:0000256" key="3">
    <source>
        <dbReference type="ARBA" id="ARBA00022989"/>
    </source>
</evidence>
<dbReference type="Proteomes" id="UP001225034">
    <property type="component" value="Unassembled WGS sequence"/>
</dbReference>
<evidence type="ECO:0000256" key="4">
    <source>
        <dbReference type="ARBA" id="ARBA00023136"/>
    </source>
</evidence>
<dbReference type="InterPro" id="IPR007269">
    <property type="entry name" value="ICMT_MeTrfase"/>
</dbReference>
<evidence type="ECO:0000313" key="6">
    <source>
        <dbReference type="EMBL" id="MDQ0206072.1"/>
    </source>
</evidence>
<dbReference type="InterPro" id="IPR052527">
    <property type="entry name" value="Metal_cation-efflux_comp"/>
</dbReference>
<protein>
    <submittedName>
        <fullName evidence="6">Protein-S-isoprenylcysteine O-methyltransferase Ste14</fullName>
    </submittedName>
</protein>
<feature type="transmembrane region" description="Helical" evidence="5">
    <location>
        <begin position="120"/>
        <end position="149"/>
    </location>
</feature>
<reference evidence="6 7" key="1">
    <citation type="submission" date="2023-07" db="EMBL/GenBank/DDBJ databases">
        <title>Genomic Encyclopedia of Type Strains, Phase IV (KMG-IV): sequencing the most valuable type-strain genomes for metagenomic binning, comparative biology and taxonomic classification.</title>
        <authorList>
            <person name="Goeker M."/>
        </authorList>
    </citation>
    <scope>NUCLEOTIDE SEQUENCE [LARGE SCALE GENOMIC DNA]</scope>
    <source>
        <strain evidence="6 7">DSM 19154</strain>
    </source>
</reference>
<dbReference type="Pfam" id="PF04140">
    <property type="entry name" value="ICMT"/>
    <property type="match status" value="1"/>
</dbReference>
<dbReference type="PANTHER" id="PTHR43847:SF1">
    <property type="entry name" value="BLL3993 PROTEIN"/>
    <property type="match status" value="1"/>
</dbReference>
<feature type="transmembrane region" description="Helical" evidence="5">
    <location>
        <begin position="6"/>
        <end position="25"/>
    </location>
</feature>
<dbReference type="RefSeq" id="WP_306980208.1">
    <property type="nucleotide sequence ID" value="NZ_JAUSUA010000001.1"/>
</dbReference>
<evidence type="ECO:0000256" key="1">
    <source>
        <dbReference type="ARBA" id="ARBA00004141"/>
    </source>
</evidence>
<dbReference type="Gene3D" id="1.20.120.1630">
    <property type="match status" value="1"/>
</dbReference>
<organism evidence="6 7">
    <name type="scientific">Alkalicoccobacillus murimartini</name>
    <dbReference type="NCBI Taxonomy" id="171685"/>
    <lineage>
        <taxon>Bacteria</taxon>
        <taxon>Bacillati</taxon>
        <taxon>Bacillota</taxon>
        <taxon>Bacilli</taxon>
        <taxon>Bacillales</taxon>
        <taxon>Bacillaceae</taxon>
        <taxon>Alkalicoccobacillus</taxon>
    </lineage>
</organism>
<keyword evidence="3 5" id="KW-1133">Transmembrane helix</keyword>
<gene>
    <name evidence="6" type="ORF">J2S05_000846</name>
</gene>
<name>A0ABT9YE06_9BACI</name>